<dbReference type="Pfam" id="PF02558">
    <property type="entry name" value="ApbA"/>
    <property type="match status" value="1"/>
</dbReference>
<dbReference type="AlphaFoldDB" id="A0A0F6W188"/>
<organism evidence="2 3">
    <name type="scientific">Sandaracinus amylolyticus</name>
    <dbReference type="NCBI Taxonomy" id="927083"/>
    <lineage>
        <taxon>Bacteria</taxon>
        <taxon>Pseudomonadati</taxon>
        <taxon>Myxococcota</taxon>
        <taxon>Polyangia</taxon>
        <taxon>Polyangiales</taxon>
        <taxon>Sandaracinaceae</taxon>
        <taxon>Sandaracinus</taxon>
    </lineage>
</organism>
<reference evidence="2 3" key="1">
    <citation type="submission" date="2015-03" db="EMBL/GenBank/DDBJ databases">
        <title>Genome assembly of Sandaracinus amylolyticus DSM 53668.</title>
        <authorList>
            <person name="Sharma G."/>
            <person name="Subramanian S."/>
        </authorList>
    </citation>
    <scope>NUCLEOTIDE SEQUENCE [LARGE SCALE GENOMIC DNA]</scope>
    <source>
        <strain evidence="2 3">DSM 53668</strain>
    </source>
</reference>
<dbReference type="RefSeq" id="WP_053232020.1">
    <property type="nucleotide sequence ID" value="NZ_CP011125.1"/>
</dbReference>
<protein>
    <recommendedName>
        <fullName evidence="1">Ketopantoate reductase N-terminal domain-containing protein</fullName>
    </recommendedName>
</protein>
<dbReference type="InterPro" id="IPR013332">
    <property type="entry name" value="KPR_N"/>
</dbReference>
<dbReference type="SUPFAM" id="SSF51735">
    <property type="entry name" value="NAD(P)-binding Rossmann-fold domains"/>
    <property type="match status" value="1"/>
</dbReference>
<proteinExistence type="predicted"/>
<accession>A0A0F6W188</accession>
<name>A0A0F6W188_9BACT</name>
<evidence type="ECO:0000313" key="3">
    <source>
        <dbReference type="Proteomes" id="UP000034883"/>
    </source>
</evidence>
<dbReference type="Proteomes" id="UP000034883">
    <property type="component" value="Chromosome"/>
</dbReference>
<dbReference type="EMBL" id="CP011125">
    <property type="protein sequence ID" value="AKF04708.1"/>
    <property type="molecule type" value="Genomic_DNA"/>
</dbReference>
<gene>
    <name evidence="2" type="ORF">DB32_001857</name>
</gene>
<keyword evidence="3" id="KW-1185">Reference proteome</keyword>
<dbReference type="InterPro" id="IPR036291">
    <property type="entry name" value="NAD(P)-bd_dom_sf"/>
</dbReference>
<evidence type="ECO:0000313" key="2">
    <source>
        <dbReference type="EMBL" id="AKF04708.1"/>
    </source>
</evidence>
<dbReference type="STRING" id="927083.DB32_001857"/>
<dbReference type="Gene3D" id="3.40.50.720">
    <property type="entry name" value="NAD(P)-binding Rossmann-like Domain"/>
    <property type="match status" value="1"/>
</dbReference>
<feature type="domain" description="Ketopantoate reductase N-terminal" evidence="1">
    <location>
        <begin position="4"/>
        <end position="122"/>
    </location>
</feature>
<sequence length="331" mass="35251">MSEILIVGAGAIGRVYGHCLAAGGARVSVLVRPRHVDELRGGVSVRRVPMIGARRDARFVPADVLTDVRELATRRFDQVWLGLPTNALDEPWVDALIDAVGDATLVSLQPGAHVRERLGRARHLVSGAIGVVAWASPLDGSRDRREVGAHDATAYWLPPLQATMFSSDEHARADEVARALRAGGCPARVVRDASLELAKSSAIILPLVAALEASGWSLRALRRGPGLSRALAGSRALLALATGSRPPWIASPLRAPLLAPLVAIVPAIAPFDLERYLEVHFSKVGTQTRVLLAEAEDDARSRGIDPAPIHALRASLDHRLATGDASRSSPR</sequence>
<evidence type="ECO:0000259" key="1">
    <source>
        <dbReference type="Pfam" id="PF02558"/>
    </source>
</evidence>
<dbReference type="KEGG" id="samy:DB32_001857"/>